<dbReference type="GO" id="GO:0008168">
    <property type="term" value="F:methyltransferase activity"/>
    <property type="evidence" value="ECO:0007669"/>
    <property type="project" value="UniProtKB-KW"/>
</dbReference>
<name>A0A6J4KEX3_9BACT</name>
<dbReference type="InterPro" id="IPR041698">
    <property type="entry name" value="Methyltransf_25"/>
</dbReference>
<dbReference type="EMBL" id="CADCTV010000144">
    <property type="protein sequence ID" value="CAA9303902.1"/>
    <property type="molecule type" value="Genomic_DNA"/>
</dbReference>
<evidence type="ECO:0000259" key="4">
    <source>
        <dbReference type="Pfam" id="PF13649"/>
    </source>
</evidence>
<gene>
    <name evidence="5" type="ORF">AVDCRST_MAG89-672</name>
</gene>
<evidence type="ECO:0000256" key="1">
    <source>
        <dbReference type="ARBA" id="ARBA00022603"/>
    </source>
</evidence>
<feature type="domain" description="Methyltransferase" evidence="4">
    <location>
        <begin position="50"/>
        <end position="141"/>
    </location>
</feature>
<dbReference type="GO" id="GO:0032259">
    <property type="term" value="P:methylation"/>
    <property type="evidence" value="ECO:0007669"/>
    <property type="project" value="UniProtKB-KW"/>
</dbReference>
<keyword evidence="1" id="KW-0489">Methyltransferase</keyword>
<dbReference type="Pfam" id="PF13649">
    <property type="entry name" value="Methyltransf_25"/>
    <property type="match status" value="1"/>
</dbReference>
<sequence>MVSADAGEPYSAYDDFAWFYHRYWSRGIPFRLLDAVDRLLLADLEPGARVLDLCCGTGRISRAMADRGYRVTGVDGSAGMLEIARAQAPGVDFFRADARDFVVDEPVDAAVSLFDSLNHVTGPGELARVFRCLHAALKPGGRLLFDLNDEPAFLRHWRGETFTSVEDDHSSIMRGVYDPAERLGTVTVTLFRLMDGTWRRSDVVVRERCYRSGEVLALLQAAGFRARMHSAEALGMEDQAGRMFFEGNRDR</sequence>
<keyword evidence="3" id="KW-0949">S-adenosyl-L-methionine</keyword>
<dbReference type="Gene3D" id="3.40.50.150">
    <property type="entry name" value="Vaccinia Virus protein VP39"/>
    <property type="match status" value="1"/>
</dbReference>
<keyword evidence="2" id="KW-0808">Transferase</keyword>
<dbReference type="AlphaFoldDB" id="A0A6J4KEX3"/>
<dbReference type="Gene3D" id="2.20.25.110">
    <property type="entry name" value="S-adenosyl-L-methionine-dependent methyltransferases"/>
    <property type="match status" value="1"/>
</dbReference>
<evidence type="ECO:0000256" key="2">
    <source>
        <dbReference type="ARBA" id="ARBA00022679"/>
    </source>
</evidence>
<dbReference type="PANTHER" id="PTHR43464">
    <property type="entry name" value="METHYLTRANSFERASE"/>
    <property type="match status" value="1"/>
</dbReference>
<dbReference type="CDD" id="cd02440">
    <property type="entry name" value="AdoMet_MTases"/>
    <property type="match status" value="1"/>
</dbReference>
<organism evidence="5">
    <name type="scientific">uncultured Gemmatimonadota bacterium</name>
    <dbReference type="NCBI Taxonomy" id="203437"/>
    <lineage>
        <taxon>Bacteria</taxon>
        <taxon>Pseudomonadati</taxon>
        <taxon>Gemmatimonadota</taxon>
        <taxon>environmental samples</taxon>
    </lineage>
</organism>
<dbReference type="SUPFAM" id="SSF53335">
    <property type="entry name" value="S-adenosyl-L-methionine-dependent methyltransferases"/>
    <property type="match status" value="1"/>
</dbReference>
<dbReference type="PANTHER" id="PTHR43464:SF19">
    <property type="entry name" value="UBIQUINONE BIOSYNTHESIS O-METHYLTRANSFERASE, MITOCHONDRIAL"/>
    <property type="match status" value="1"/>
</dbReference>
<accession>A0A6J4KEX3</accession>
<reference evidence="5" key="1">
    <citation type="submission" date="2020-02" db="EMBL/GenBank/DDBJ databases">
        <authorList>
            <person name="Meier V. D."/>
        </authorList>
    </citation>
    <scope>NUCLEOTIDE SEQUENCE</scope>
    <source>
        <strain evidence="5">AVDCRST_MAG89</strain>
    </source>
</reference>
<protein>
    <recommendedName>
        <fullName evidence="4">Methyltransferase domain-containing protein</fullName>
    </recommendedName>
</protein>
<proteinExistence type="predicted"/>
<dbReference type="InterPro" id="IPR029063">
    <property type="entry name" value="SAM-dependent_MTases_sf"/>
</dbReference>
<evidence type="ECO:0000313" key="5">
    <source>
        <dbReference type="EMBL" id="CAA9303902.1"/>
    </source>
</evidence>
<evidence type="ECO:0000256" key="3">
    <source>
        <dbReference type="ARBA" id="ARBA00022691"/>
    </source>
</evidence>